<sequence length="426" mass="48875">MLLDHGADINAVDNYWTTVLDADVGIDIEKTVTKKLYDDGGFKRFKRFGLAICYGINMLYSAAKINAVDNFWETVLHGANNIPIVENYNSITNLLCYSCADTNEPVRMDVETINDSIKMLLVPRADTVPCVPIKWVDDDCIKMLRDPCADINGYESFATTRKCLCSSSQPRFDSYKKRNVTGEEDKDYQKMMCVLFALKFSTSNIVAEFEMKTNCDDCGDFNDVALKVTFDDGHSEIFLLQLKHSKNMKKVTEINLAADFSLQKYIKSIRKFENTENVSFILYTNLSTSIESSSKIRLQNKDNTIEEIVVKELGDLDPKKLLLMNRKGISYKKEGTNVFQFEQHHSSRSVEDLDESWKQLYFFGDQTDMIGARSLINAMLRKECGIDDDTYSSLFVEFMETWWSEIRMKRLSLTSGTRQQVMMKLV</sequence>
<accession>A0A8J6LQ68</accession>
<organism evidence="1 2">
    <name type="scientific">Tenebrio molitor</name>
    <name type="common">Yellow mealworm beetle</name>
    <dbReference type="NCBI Taxonomy" id="7067"/>
    <lineage>
        <taxon>Eukaryota</taxon>
        <taxon>Metazoa</taxon>
        <taxon>Ecdysozoa</taxon>
        <taxon>Arthropoda</taxon>
        <taxon>Hexapoda</taxon>
        <taxon>Insecta</taxon>
        <taxon>Pterygota</taxon>
        <taxon>Neoptera</taxon>
        <taxon>Endopterygota</taxon>
        <taxon>Coleoptera</taxon>
        <taxon>Polyphaga</taxon>
        <taxon>Cucujiformia</taxon>
        <taxon>Tenebrionidae</taxon>
        <taxon>Tenebrio</taxon>
    </lineage>
</organism>
<keyword evidence="2" id="KW-1185">Reference proteome</keyword>
<gene>
    <name evidence="1" type="ORF">GEV33_001460</name>
</gene>
<proteinExistence type="predicted"/>
<protein>
    <submittedName>
        <fullName evidence="1">Uncharacterized protein</fullName>
    </submittedName>
</protein>
<dbReference type="SUPFAM" id="SSF48403">
    <property type="entry name" value="Ankyrin repeat"/>
    <property type="match status" value="1"/>
</dbReference>
<dbReference type="AlphaFoldDB" id="A0A8J6LQ68"/>
<reference evidence="1" key="2">
    <citation type="submission" date="2021-08" db="EMBL/GenBank/DDBJ databases">
        <authorList>
            <person name="Eriksson T."/>
        </authorList>
    </citation>
    <scope>NUCLEOTIDE SEQUENCE</scope>
    <source>
        <strain evidence="1">Stoneville</strain>
        <tissue evidence="1">Whole head</tissue>
    </source>
</reference>
<dbReference type="InterPro" id="IPR036770">
    <property type="entry name" value="Ankyrin_rpt-contain_sf"/>
</dbReference>
<dbReference type="Proteomes" id="UP000719412">
    <property type="component" value="Unassembled WGS sequence"/>
</dbReference>
<evidence type="ECO:0000313" key="2">
    <source>
        <dbReference type="Proteomes" id="UP000719412"/>
    </source>
</evidence>
<evidence type="ECO:0000313" key="1">
    <source>
        <dbReference type="EMBL" id="KAH0821331.1"/>
    </source>
</evidence>
<comment type="caution">
    <text evidence="1">The sequence shown here is derived from an EMBL/GenBank/DDBJ whole genome shotgun (WGS) entry which is preliminary data.</text>
</comment>
<reference evidence="1" key="1">
    <citation type="journal article" date="2020" name="J Insects Food Feed">
        <title>The yellow mealworm (Tenebrio molitor) genome: a resource for the emerging insects as food and feed industry.</title>
        <authorList>
            <person name="Eriksson T."/>
            <person name="Andere A."/>
            <person name="Kelstrup H."/>
            <person name="Emery V."/>
            <person name="Picard C."/>
        </authorList>
    </citation>
    <scope>NUCLEOTIDE SEQUENCE</scope>
    <source>
        <strain evidence="1">Stoneville</strain>
        <tissue evidence="1">Whole head</tissue>
    </source>
</reference>
<name>A0A8J6LQ68_TENMO</name>
<dbReference type="EMBL" id="JABDTM020008348">
    <property type="protein sequence ID" value="KAH0821331.1"/>
    <property type="molecule type" value="Genomic_DNA"/>
</dbReference>